<feature type="compositionally biased region" description="Basic and acidic residues" evidence="1">
    <location>
        <begin position="458"/>
        <end position="486"/>
    </location>
</feature>
<gene>
    <name evidence="2" type="ORF">KL928_000702</name>
</gene>
<feature type="region of interest" description="Disordered" evidence="1">
    <location>
        <begin position="458"/>
        <end position="547"/>
    </location>
</feature>
<dbReference type="EMBL" id="JAHLUX010000001">
    <property type="protein sequence ID" value="KAG7822227.1"/>
    <property type="molecule type" value="Genomic_DNA"/>
</dbReference>
<organism evidence="2 3">
    <name type="scientific">Pichia angusta</name>
    <name type="common">Yeast</name>
    <name type="synonym">Hansenula polymorpha</name>
    <dbReference type="NCBI Taxonomy" id="870730"/>
    <lineage>
        <taxon>Eukaryota</taxon>
        <taxon>Fungi</taxon>
        <taxon>Dikarya</taxon>
        <taxon>Ascomycota</taxon>
        <taxon>Saccharomycotina</taxon>
        <taxon>Pichiomycetes</taxon>
        <taxon>Pichiales</taxon>
        <taxon>Pichiaceae</taxon>
        <taxon>Ogataea</taxon>
    </lineage>
</organism>
<name>A0AAN6DLW0_PICAN</name>
<feature type="region of interest" description="Disordered" evidence="1">
    <location>
        <begin position="897"/>
        <end position="917"/>
    </location>
</feature>
<feature type="region of interest" description="Disordered" evidence="1">
    <location>
        <begin position="565"/>
        <end position="589"/>
    </location>
</feature>
<evidence type="ECO:0000256" key="1">
    <source>
        <dbReference type="SAM" id="MobiDB-lite"/>
    </source>
</evidence>
<feature type="compositionally biased region" description="Polar residues" evidence="1">
    <location>
        <begin position="827"/>
        <end position="842"/>
    </location>
</feature>
<feature type="region of interest" description="Disordered" evidence="1">
    <location>
        <begin position="605"/>
        <end position="806"/>
    </location>
</feature>
<accession>A0AAN6DLW0</accession>
<proteinExistence type="predicted"/>
<feature type="compositionally biased region" description="Polar residues" evidence="1">
    <location>
        <begin position="752"/>
        <end position="788"/>
    </location>
</feature>
<reference evidence="2" key="1">
    <citation type="journal article" date="2021" name="G3 (Bethesda)">
        <title>Genomic diversity, chromosomal rearrangements, and interspecies hybridization in the ogataea polymorpha species complex.</title>
        <authorList>
            <person name="Hanson S.J."/>
            <person name="Cinneide E.O."/>
            <person name="Salzberg L.I."/>
            <person name="Wolfe K.H."/>
            <person name="McGowan J."/>
            <person name="Fitzpatrick D.A."/>
            <person name="Matlin K."/>
        </authorList>
    </citation>
    <scope>NUCLEOTIDE SEQUENCE</scope>
    <source>
        <strain evidence="2">61-244</strain>
    </source>
</reference>
<feature type="compositionally biased region" description="Polar residues" evidence="1">
    <location>
        <begin position="605"/>
        <end position="627"/>
    </location>
</feature>
<feature type="region of interest" description="Disordered" evidence="1">
    <location>
        <begin position="818"/>
        <end position="842"/>
    </location>
</feature>
<dbReference type="AlphaFoldDB" id="A0AAN6DLW0"/>
<dbReference type="RefSeq" id="XP_043062597.1">
    <property type="nucleotide sequence ID" value="XM_043206427.1"/>
</dbReference>
<dbReference type="Proteomes" id="UP001196530">
    <property type="component" value="Unassembled WGS sequence"/>
</dbReference>
<feature type="compositionally biased region" description="Polar residues" evidence="1">
    <location>
        <begin position="658"/>
        <end position="668"/>
    </location>
</feature>
<evidence type="ECO:0000313" key="3">
    <source>
        <dbReference type="Proteomes" id="UP001196530"/>
    </source>
</evidence>
<dbReference type="GeneID" id="66124753"/>
<feature type="compositionally biased region" description="Polar residues" evidence="1">
    <location>
        <begin position="675"/>
        <end position="711"/>
    </location>
</feature>
<feature type="compositionally biased region" description="Low complexity" evidence="1">
    <location>
        <begin position="716"/>
        <end position="734"/>
    </location>
</feature>
<feature type="compositionally biased region" description="Low complexity" evidence="1">
    <location>
        <begin position="522"/>
        <end position="531"/>
    </location>
</feature>
<feature type="compositionally biased region" description="Low complexity" evidence="1">
    <location>
        <begin position="487"/>
        <end position="512"/>
    </location>
</feature>
<comment type="caution">
    <text evidence="2">The sequence shown here is derived from an EMBL/GenBank/DDBJ whole genome shotgun (WGS) entry which is preliminary data.</text>
</comment>
<evidence type="ECO:0000313" key="2">
    <source>
        <dbReference type="EMBL" id="KAG7822227.1"/>
    </source>
</evidence>
<protein>
    <submittedName>
        <fullName evidence="2">Uncharacterized protein</fullName>
    </submittedName>
</protein>
<sequence length="917" mass="103394">MSTHSPTPSINSQSGMPAPAIKECVPLDSLDARILQYRYASQKILKLIENVKSLVKICSQEKKIAFTKYIILLNGCIFNVNDNIYRRSEILINGNKFNPAQSIEPSPNTNAVSFDCMDNSTNYDTTRLRLPTVRQSMDTLKLLELLLINTFEIYDHKWKTAMNERSTQEAKRDKPLFTLDDIADMLEFPELQSMQLLVDDEPENTSADAKADISLRSFDLKSLNINLVNFELAMGLFRNRIDALGRCKVKENLLSSPRYKFILQRSLLLLLHLADFYGVVRKFGKMLYHNNSFYFENYARTSDSLRVVMKNLEVYFNQSKKNSLLLAAITRITRNGSLMAVRPDNIHELYKVSDDTYSLLSTMMLVLKRFQAEWQIIIDSNRSNEFDKEQLRRKLKEQKIRERNEQKRLQFNAQLDRNMEAMHISPEKFKADMEKQSRFQKELFDDAIEARLIKEAGVRDQEQQKAEEMQQKVGEREKQLREELRSARSSPNSLSRQSSISRSRSSSLQSNQDDGSLRRSKSTSSRRNSLLVTPEIQRTIPEQNESMSDPISPLVVFQTPTINATTAGAGASSNLSPHPQTNVSKPQNSPVDHARAAALASKKVTQPPLTAQQRLQQHIMKSSQNGQAIAKRIEPKPRPRSLYAHMNGSPAKFLDGANSGSRSNSLQSDAEFPTSPLNSLKQSNFPDFQVQTNRSRSGSLQGSENLQSPGNSAAGRASPSNSVSRSRSGSLSQRPVSSIPEGDETTKDSEADNTATRNSPSKTSENSSIKTRSRASSTRQNGPPQNLGNVLVVPEDSSPELDANGEVIKKVRFTGVPEYSEDEDAPTPQQMQKQMRQKWSSYKPQFRNRTKQLNSQEGLAFRKFQGSMVGGEFEGFSKVNANSIPVEVNGKFSMMSVINSPESPGPSRKLTKLFKRR</sequence>